<dbReference type="OrthoDB" id="5017277at2759"/>
<keyword evidence="2" id="KW-1185">Reference proteome</keyword>
<dbReference type="AlphaFoldDB" id="A0A366QXZ5"/>
<protein>
    <submittedName>
        <fullName evidence="1">Uncharacterized protein</fullName>
    </submittedName>
</protein>
<gene>
    <name evidence="1" type="ORF">FIESC28_09782</name>
</gene>
<accession>A0A366QXZ5</accession>
<dbReference type="Proteomes" id="UP000253153">
    <property type="component" value="Unassembled WGS sequence"/>
</dbReference>
<name>A0A366QXZ5_9HYPO</name>
<reference evidence="1 2" key="1">
    <citation type="submission" date="2018-06" db="EMBL/GenBank/DDBJ databases">
        <title>Fusarium incarnatum-equiseti species complex species 28.</title>
        <authorList>
            <person name="Gardiner D.M."/>
        </authorList>
    </citation>
    <scope>NUCLEOTIDE SEQUENCE [LARGE SCALE GENOMIC DNA]</scope>
    <source>
        <strain evidence="1 2">FIESC_28</strain>
    </source>
</reference>
<dbReference type="EMBL" id="QKXC01000259">
    <property type="protein sequence ID" value="RBR09612.1"/>
    <property type="molecule type" value="Genomic_DNA"/>
</dbReference>
<organism evidence="1 2">
    <name type="scientific">Fusarium coffeatum</name>
    <dbReference type="NCBI Taxonomy" id="231269"/>
    <lineage>
        <taxon>Eukaryota</taxon>
        <taxon>Fungi</taxon>
        <taxon>Dikarya</taxon>
        <taxon>Ascomycota</taxon>
        <taxon>Pezizomycotina</taxon>
        <taxon>Sordariomycetes</taxon>
        <taxon>Hypocreomycetidae</taxon>
        <taxon>Hypocreales</taxon>
        <taxon>Nectriaceae</taxon>
        <taxon>Fusarium</taxon>
        <taxon>Fusarium incarnatum-equiseti species complex</taxon>
    </lineage>
</organism>
<sequence>MSTASDVARVFTDTEEETYSMFSKPEQAMLSKGKVNRTIIEKILDMKFYNYQYEAMFRFFEAFLCTLRGWGLTPDTSRQFRLLKRFASDTNYDYYMEDKALKEKQEAVEVTPSGHIFKGDDLIAL</sequence>
<proteinExistence type="predicted"/>
<dbReference type="RefSeq" id="XP_031012020.1">
    <property type="nucleotide sequence ID" value="XM_031163917.1"/>
</dbReference>
<evidence type="ECO:0000313" key="1">
    <source>
        <dbReference type="EMBL" id="RBR09612.1"/>
    </source>
</evidence>
<dbReference type="GeneID" id="41999213"/>
<comment type="caution">
    <text evidence="1">The sequence shown here is derived from an EMBL/GenBank/DDBJ whole genome shotgun (WGS) entry which is preliminary data.</text>
</comment>
<evidence type="ECO:0000313" key="2">
    <source>
        <dbReference type="Proteomes" id="UP000253153"/>
    </source>
</evidence>